<dbReference type="EMBL" id="JASCZI010121644">
    <property type="protein sequence ID" value="MED6162508.1"/>
    <property type="molecule type" value="Genomic_DNA"/>
</dbReference>
<comment type="caution">
    <text evidence="1">The sequence shown here is derived from an EMBL/GenBank/DDBJ whole genome shotgun (WGS) entry which is preliminary data.</text>
</comment>
<keyword evidence="2" id="KW-1185">Reference proteome</keyword>
<dbReference type="Proteomes" id="UP001341840">
    <property type="component" value="Unassembled WGS sequence"/>
</dbReference>
<gene>
    <name evidence="1" type="ORF">PIB30_071118</name>
</gene>
<sequence>MEVVQERERTLELQLHEYCGIREQETMVMELQNRLKISNMETQMSNLKLETTTAVTTVTARDGNSGSGGWLYHVKVVGRLLLPLFDVKLIKETYKANVKTHGVYSGTFNGHVI</sequence>
<reference evidence="1 2" key="1">
    <citation type="journal article" date="2023" name="Plants (Basel)">
        <title>Bridging the Gap: Combining Genomics and Transcriptomics Approaches to Understand Stylosanthes scabra, an Orphan Legume from the Brazilian Caatinga.</title>
        <authorList>
            <person name="Ferreira-Neto J.R.C."/>
            <person name="da Silva M.D."/>
            <person name="Binneck E."/>
            <person name="de Melo N.F."/>
            <person name="da Silva R.H."/>
            <person name="de Melo A.L.T.M."/>
            <person name="Pandolfi V."/>
            <person name="Bustamante F.O."/>
            <person name="Brasileiro-Vidal A.C."/>
            <person name="Benko-Iseppon A.M."/>
        </authorList>
    </citation>
    <scope>NUCLEOTIDE SEQUENCE [LARGE SCALE GENOMIC DNA]</scope>
    <source>
        <tissue evidence="1">Leaves</tissue>
    </source>
</reference>
<organism evidence="1 2">
    <name type="scientific">Stylosanthes scabra</name>
    <dbReference type="NCBI Taxonomy" id="79078"/>
    <lineage>
        <taxon>Eukaryota</taxon>
        <taxon>Viridiplantae</taxon>
        <taxon>Streptophyta</taxon>
        <taxon>Embryophyta</taxon>
        <taxon>Tracheophyta</taxon>
        <taxon>Spermatophyta</taxon>
        <taxon>Magnoliopsida</taxon>
        <taxon>eudicotyledons</taxon>
        <taxon>Gunneridae</taxon>
        <taxon>Pentapetalae</taxon>
        <taxon>rosids</taxon>
        <taxon>fabids</taxon>
        <taxon>Fabales</taxon>
        <taxon>Fabaceae</taxon>
        <taxon>Papilionoideae</taxon>
        <taxon>50 kb inversion clade</taxon>
        <taxon>dalbergioids sensu lato</taxon>
        <taxon>Dalbergieae</taxon>
        <taxon>Pterocarpus clade</taxon>
        <taxon>Stylosanthes</taxon>
    </lineage>
</organism>
<evidence type="ECO:0000313" key="1">
    <source>
        <dbReference type="EMBL" id="MED6162508.1"/>
    </source>
</evidence>
<name>A0ABU6URH0_9FABA</name>
<proteinExistence type="predicted"/>
<protein>
    <submittedName>
        <fullName evidence="1">Uncharacterized protein</fullName>
    </submittedName>
</protein>
<evidence type="ECO:0000313" key="2">
    <source>
        <dbReference type="Proteomes" id="UP001341840"/>
    </source>
</evidence>
<accession>A0ABU6URH0</accession>